<comment type="caution">
    <text evidence="2">The sequence shown here is derived from an EMBL/GenBank/DDBJ whole genome shotgun (WGS) entry which is preliminary data.</text>
</comment>
<name>A0AA38KVN8_TAXCH</name>
<feature type="coiled-coil region" evidence="1">
    <location>
        <begin position="337"/>
        <end position="364"/>
    </location>
</feature>
<accession>A0AA38KVN8</accession>
<dbReference type="AlphaFoldDB" id="A0AA38KVN8"/>
<dbReference type="Proteomes" id="UP000824469">
    <property type="component" value="Unassembled WGS sequence"/>
</dbReference>
<proteinExistence type="predicted"/>
<dbReference type="EMBL" id="JAHRHJ020000007">
    <property type="protein sequence ID" value="KAH9310263.1"/>
    <property type="molecule type" value="Genomic_DNA"/>
</dbReference>
<sequence length="595" mass="65931">MKCRSEYEVRKKDFSRLSAQQVSDYGLAWIPANLADDGHVILDTYHQMGGDRAALQESISGCQTIEERSSAVLVNTSNWLLTKGYCLDEALMNQITCNFIAGDSNKRKHEGESSRRPEKLKVYKKSQILEKANSTAIVLVPLSNEASPMSTHSTSAAPEPQEDVVPPLNPTSFVFSPQPLRSSPPPAEKLKAQMAEFEKVLSLDNSEDDSHNTVANSDAAESEHERVVHSVTSHSSRSNFSSWLALQTVPEAREEINLEEHDLQLLLSLGGNDRRPKVAKVTSRLIIEESGQKFAELTVPAEGKQKGELTAADISVTKVPLGQTTTEGLKQDTQTLINALFLKLDKEKAEKTKLQEQVSQLCEIIAKVAKPSSQPVLAHEQVSNHLIEEVEDAGNQVTAINEWKSQIIHQASKQLKEVPTSLEVMKSALSQLKQLMTDIVDENAVAEGNLDILVKINKLPEEVLIAEQLVLDGLIEKGKQLEFAVSFRMEILKLMLKRMQLLEDRILSLPGNIVAFTKEEVVGDVSSYRRVIPNKVLVSLEGLLLMIQKRIDEVVKTFTLNSINKLITLQSDIKEFGPSLKEVEVSIDILSKGLL</sequence>
<gene>
    <name evidence="2" type="ORF">KI387_044208</name>
</gene>
<keyword evidence="1" id="KW-0175">Coiled coil</keyword>
<organism evidence="2 3">
    <name type="scientific">Taxus chinensis</name>
    <name type="common">Chinese yew</name>
    <name type="synonym">Taxus wallichiana var. chinensis</name>
    <dbReference type="NCBI Taxonomy" id="29808"/>
    <lineage>
        <taxon>Eukaryota</taxon>
        <taxon>Viridiplantae</taxon>
        <taxon>Streptophyta</taxon>
        <taxon>Embryophyta</taxon>
        <taxon>Tracheophyta</taxon>
        <taxon>Spermatophyta</taxon>
        <taxon>Pinopsida</taxon>
        <taxon>Pinidae</taxon>
        <taxon>Conifers II</taxon>
        <taxon>Cupressales</taxon>
        <taxon>Taxaceae</taxon>
        <taxon>Taxus</taxon>
    </lineage>
</organism>
<protein>
    <submittedName>
        <fullName evidence="2">Uncharacterized protein</fullName>
    </submittedName>
</protein>
<evidence type="ECO:0000313" key="2">
    <source>
        <dbReference type="EMBL" id="KAH9310263.1"/>
    </source>
</evidence>
<evidence type="ECO:0000256" key="1">
    <source>
        <dbReference type="SAM" id="Coils"/>
    </source>
</evidence>
<evidence type="ECO:0000313" key="3">
    <source>
        <dbReference type="Proteomes" id="UP000824469"/>
    </source>
</evidence>
<keyword evidence="3" id="KW-1185">Reference proteome</keyword>
<reference evidence="2 3" key="1">
    <citation type="journal article" date="2021" name="Nat. Plants">
        <title>The Taxus genome provides insights into paclitaxel biosynthesis.</title>
        <authorList>
            <person name="Xiong X."/>
            <person name="Gou J."/>
            <person name="Liao Q."/>
            <person name="Li Y."/>
            <person name="Zhou Q."/>
            <person name="Bi G."/>
            <person name="Li C."/>
            <person name="Du R."/>
            <person name="Wang X."/>
            <person name="Sun T."/>
            <person name="Guo L."/>
            <person name="Liang H."/>
            <person name="Lu P."/>
            <person name="Wu Y."/>
            <person name="Zhang Z."/>
            <person name="Ro D.K."/>
            <person name="Shang Y."/>
            <person name="Huang S."/>
            <person name="Yan J."/>
        </authorList>
    </citation>
    <scope>NUCLEOTIDE SEQUENCE [LARGE SCALE GENOMIC DNA]</scope>
    <source>
        <strain evidence="2">Ta-2019</strain>
    </source>
</reference>